<name>Q09AI7_STIAD</name>
<organism evidence="1 2">
    <name type="scientific">Stigmatella aurantiaca (strain DW4/3-1)</name>
    <dbReference type="NCBI Taxonomy" id="378806"/>
    <lineage>
        <taxon>Bacteria</taxon>
        <taxon>Pseudomonadati</taxon>
        <taxon>Myxococcota</taxon>
        <taxon>Myxococcia</taxon>
        <taxon>Myxococcales</taxon>
        <taxon>Cystobacterineae</taxon>
        <taxon>Archangiaceae</taxon>
        <taxon>Stigmatella</taxon>
    </lineage>
</organism>
<dbReference type="Proteomes" id="UP000032702">
    <property type="component" value="Unassembled WGS sequence"/>
</dbReference>
<comment type="caution">
    <text evidence="1">The sequence shown here is derived from an EMBL/GenBank/DDBJ whole genome shotgun (WGS) entry which is preliminary data.</text>
</comment>
<dbReference type="EMBL" id="AAMD01000013">
    <property type="protein sequence ID" value="EAU68715.1"/>
    <property type="molecule type" value="Genomic_DNA"/>
</dbReference>
<gene>
    <name evidence="1" type="ORF">STIAU_2778</name>
</gene>
<sequence>MAAACAKFMAHTLRLLKFVDCTGLLPGNGWKKAAPAASVKALQALPEGTVVIFGPALSRSLERSGKSYARGGHGHAGHIGILVHKDKEVLVVADGLTDRTGQKYTAEFCLQSYQWAIGFVPSTEPLQLTSKDLPSQSL</sequence>
<evidence type="ECO:0000313" key="2">
    <source>
        <dbReference type="Proteomes" id="UP000032702"/>
    </source>
</evidence>
<reference evidence="1 2" key="1">
    <citation type="submission" date="2006-04" db="EMBL/GenBank/DDBJ databases">
        <authorList>
            <person name="Nierman W.C."/>
        </authorList>
    </citation>
    <scope>NUCLEOTIDE SEQUENCE [LARGE SCALE GENOMIC DNA]</scope>
    <source>
        <strain evidence="1 2">DW4/3-1</strain>
    </source>
</reference>
<accession>Q09AI7</accession>
<protein>
    <submittedName>
        <fullName evidence="1">Uncharacterized protein</fullName>
    </submittedName>
</protein>
<proteinExistence type="predicted"/>
<dbReference type="AlphaFoldDB" id="Q09AI7"/>
<evidence type="ECO:0000313" key="1">
    <source>
        <dbReference type="EMBL" id="EAU68715.1"/>
    </source>
</evidence>